<sequence length="88" mass="10007">MQEYQSLLAKLKENKKWPLLYMFKFIVPNEDGKVDQVKALLPKHGNVSFKHTKNLKYVSITCKVSMKNAEGIVDITAKANKIEGLISL</sequence>
<proteinExistence type="predicted"/>
<evidence type="ECO:0000313" key="2">
    <source>
        <dbReference type="Proteomes" id="UP001209229"/>
    </source>
</evidence>
<reference evidence="1" key="1">
    <citation type="submission" date="2022-10" db="EMBL/GenBank/DDBJ databases">
        <authorList>
            <person name="Yu W.X."/>
        </authorList>
    </citation>
    <scope>NUCLEOTIDE SEQUENCE</scope>
    <source>
        <strain evidence="1">AAT</strain>
    </source>
</reference>
<organism evidence="1 2">
    <name type="scientific">Plebeiibacterium sediminum</name>
    <dbReference type="NCBI Taxonomy" id="2992112"/>
    <lineage>
        <taxon>Bacteria</taxon>
        <taxon>Pseudomonadati</taxon>
        <taxon>Bacteroidota</taxon>
        <taxon>Bacteroidia</taxon>
        <taxon>Marinilabiliales</taxon>
        <taxon>Marinilabiliaceae</taxon>
        <taxon>Plebeiibacterium</taxon>
    </lineage>
</organism>
<comment type="caution">
    <text evidence="1">The sequence shown here is derived from an EMBL/GenBank/DDBJ whole genome shotgun (WGS) entry which is preliminary data.</text>
</comment>
<evidence type="ECO:0000313" key="1">
    <source>
        <dbReference type="EMBL" id="MCW3787860.1"/>
    </source>
</evidence>
<dbReference type="InterPro" id="IPR027471">
    <property type="entry name" value="YbeD-like_sf"/>
</dbReference>
<dbReference type="Gene3D" id="3.30.70.260">
    <property type="match status" value="1"/>
</dbReference>
<dbReference type="RefSeq" id="WP_301191424.1">
    <property type="nucleotide sequence ID" value="NZ_JAPDPJ010000038.1"/>
</dbReference>
<dbReference type="SUPFAM" id="SSF117991">
    <property type="entry name" value="YbeD/HP0495-like"/>
    <property type="match status" value="1"/>
</dbReference>
<dbReference type="Proteomes" id="UP001209229">
    <property type="component" value="Unassembled WGS sequence"/>
</dbReference>
<protein>
    <submittedName>
        <fullName evidence="1">DUF493 domain-containing protein</fullName>
    </submittedName>
</protein>
<dbReference type="Pfam" id="PF04359">
    <property type="entry name" value="DUF493"/>
    <property type="match status" value="1"/>
</dbReference>
<keyword evidence="2" id="KW-1185">Reference proteome</keyword>
<dbReference type="InterPro" id="IPR007454">
    <property type="entry name" value="UPF0250_YbeD-like"/>
</dbReference>
<dbReference type="EMBL" id="JAPDPJ010000038">
    <property type="protein sequence ID" value="MCW3787860.1"/>
    <property type="molecule type" value="Genomic_DNA"/>
</dbReference>
<accession>A0AAE3SFW1</accession>
<dbReference type="AlphaFoldDB" id="A0AAE3SFW1"/>
<name>A0AAE3SFW1_9BACT</name>
<gene>
    <name evidence="1" type="ORF">OM075_15400</name>
</gene>